<keyword evidence="2" id="KW-1185">Reference proteome</keyword>
<dbReference type="EMBL" id="SDMK01000001">
    <property type="protein sequence ID" value="RXS97431.1"/>
    <property type="molecule type" value="Genomic_DNA"/>
</dbReference>
<dbReference type="OrthoDB" id="109123at2"/>
<evidence type="ECO:0000313" key="1">
    <source>
        <dbReference type="EMBL" id="RXS97431.1"/>
    </source>
</evidence>
<dbReference type="AlphaFoldDB" id="A0A4Q1SIJ6"/>
<evidence type="ECO:0000313" key="2">
    <source>
        <dbReference type="Proteomes" id="UP000290253"/>
    </source>
</evidence>
<dbReference type="RefSeq" id="WP_129207210.1">
    <property type="nucleotide sequence ID" value="NZ_BMGU01000001.1"/>
</dbReference>
<protein>
    <submittedName>
        <fullName evidence="1">Uncharacterized protein</fullName>
    </submittedName>
</protein>
<accession>A0A4Q1SIJ6</accession>
<reference evidence="1 2" key="1">
    <citation type="journal article" date="2016" name="Int. J. Syst. Evol. Microbiol.">
        <title>Acidipila dinghuensis sp. nov., an acidobacterium isolated from forest soil.</title>
        <authorList>
            <person name="Jiang Y.W."/>
            <person name="Wang J."/>
            <person name="Chen M.H."/>
            <person name="Lv Y.Y."/>
            <person name="Qiu L.H."/>
        </authorList>
    </citation>
    <scope>NUCLEOTIDE SEQUENCE [LARGE SCALE GENOMIC DNA]</scope>
    <source>
        <strain evidence="1 2">DHOF10</strain>
    </source>
</reference>
<gene>
    <name evidence="1" type="ORF">ESZ00_05915</name>
</gene>
<proteinExistence type="predicted"/>
<name>A0A4Q1SIJ6_9BACT</name>
<comment type="caution">
    <text evidence="1">The sequence shown here is derived from an EMBL/GenBank/DDBJ whole genome shotgun (WGS) entry which is preliminary data.</text>
</comment>
<dbReference type="Proteomes" id="UP000290253">
    <property type="component" value="Unassembled WGS sequence"/>
</dbReference>
<sequence length="308" mass="35609">MNQEASNKETRSRLNPASEQALLPIRRARDVSACALYWLPVSNVPAYGRERDWLQHFFDELHLELTVDNRLRQESFLQMKLTAPQGYVKDALHRHQTKLMPLMGLGRKPNGKIPPIPTEEDLDQVIKGKAKFDFNEYVADYVFWFLERNEAWKRELFLGSGGYTMIYLPHDPATTPPPIPDYPVIREMPAFKKFDADALWQATFLLGDAFCEKSKQVFGKGLEEELAYEGLTFILPFWKARDFLAAASEELSPWFEVFDIFITESPDDHGMLIAAKDDLDETLIRVLDCLRAKEEPHPVFEPELETQR</sequence>
<organism evidence="1 2">
    <name type="scientific">Silvibacterium dinghuense</name>
    <dbReference type="NCBI Taxonomy" id="1560006"/>
    <lineage>
        <taxon>Bacteria</taxon>
        <taxon>Pseudomonadati</taxon>
        <taxon>Acidobacteriota</taxon>
        <taxon>Terriglobia</taxon>
        <taxon>Terriglobales</taxon>
        <taxon>Acidobacteriaceae</taxon>
        <taxon>Silvibacterium</taxon>
    </lineage>
</organism>